<sequence>MKKLFALIVLLPVLVLAQDWAGVQRSTYEAQTPQDRGGVGITNWGERTISATGIGVVSDNPVNAARERANAMRAAKIVALRDLLEQVKGVQINSTTTIQNFETVDDTIIARVSGVVQGAYEVGSPRYMSDGSIERTFAINLDGQLADAVLIEPYNTTVHPGGGDSTGLIIDASGLGAMPAMSPKIVNQSGDVLYGPMNVSRDYAVSVGIVGYARSVDEARGGDRVGTNPIVLRAVGVSGAAKCDLIVSNPDGSKIPYVSGISDCRVTIVL</sequence>
<comment type="caution">
    <text evidence="2">The sequence shown here is derived from an EMBL/GenBank/DDBJ whole genome shotgun (WGS) entry which is preliminary data.</text>
</comment>
<dbReference type="AlphaFoldDB" id="A0A1F5F7G1"/>
<dbReference type="Proteomes" id="UP000177187">
    <property type="component" value="Unassembled WGS sequence"/>
</dbReference>
<evidence type="ECO:0000313" key="3">
    <source>
        <dbReference type="Proteomes" id="UP000177187"/>
    </source>
</evidence>
<feature type="chain" id="PRO_5009518571" description="Flagellar assembly protein T C-terminal domain-containing protein" evidence="1">
    <location>
        <begin position="22"/>
        <end position="270"/>
    </location>
</feature>
<keyword evidence="1" id="KW-0732">Signal</keyword>
<dbReference type="STRING" id="1817816.A2Y64_05430"/>
<accession>A0A1F5F7G1</accession>
<evidence type="ECO:0000256" key="1">
    <source>
        <dbReference type="SAM" id="SignalP"/>
    </source>
</evidence>
<organism evidence="2 3">
    <name type="scientific">Candidatus Coatesbacteria bacterium RBG_13_66_14</name>
    <dbReference type="NCBI Taxonomy" id="1817816"/>
    <lineage>
        <taxon>Bacteria</taxon>
        <taxon>Candidatus Coatesiibacteriota</taxon>
    </lineage>
</organism>
<feature type="signal peptide" evidence="1">
    <location>
        <begin position="1"/>
        <end position="21"/>
    </location>
</feature>
<proteinExistence type="predicted"/>
<protein>
    <recommendedName>
        <fullName evidence="4">Flagellar assembly protein T C-terminal domain-containing protein</fullName>
    </recommendedName>
</protein>
<evidence type="ECO:0008006" key="4">
    <source>
        <dbReference type="Google" id="ProtNLM"/>
    </source>
</evidence>
<reference evidence="2 3" key="1">
    <citation type="journal article" date="2016" name="Nat. Commun.">
        <title>Thousands of microbial genomes shed light on interconnected biogeochemical processes in an aquifer system.</title>
        <authorList>
            <person name="Anantharaman K."/>
            <person name="Brown C.T."/>
            <person name="Hug L.A."/>
            <person name="Sharon I."/>
            <person name="Castelle C.J."/>
            <person name="Probst A.J."/>
            <person name="Thomas B.C."/>
            <person name="Singh A."/>
            <person name="Wilkins M.J."/>
            <person name="Karaoz U."/>
            <person name="Brodie E.L."/>
            <person name="Williams K.H."/>
            <person name="Hubbard S.S."/>
            <person name="Banfield J.F."/>
        </authorList>
    </citation>
    <scope>NUCLEOTIDE SEQUENCE [LARGE SCALE GENOMIC DNA]</scope>
</reference>
<gene>
    <name evidence="2" type="ORF">A2Y64_05430</name>
</gene>
<name>A0A1F5F7G1_9BACT</name>
<dbReference type="EMBL" id="MFAF01000069">
    <property type="protein sequence ID" value="OGD75561.1"/>
    <property type="molecule type" value="Genomic_DNA"/>
</dbReference>
<evidence type="ECO:0000313" key="2">
    <source>
        <dbReference type="EMBL" id="OGD75561.1"/>
    </source>
</evidence>